<feature type="repeat" description="ANK" evidence="13">
    <location>
        <begin position="171"/>
        <end position="203"/>
    </location>
</feature>
<dbReference type="PROSITE" id="PS50088">
    <property type="entry name" value="ANK_REPEAT"/>
    <property type="match status" value="2"/>
</dbReference>
<proteinExistence type="inferred from homology"/>
<dbReference type="Proteomes" id="UP001159427">
    <property type="component" value="Unassembled WGS sequence"/>
</dbReference>
<evidence type="ECO:0000256" key="3">
    <source>
        <dbReference type="ARBA" id="ARBA00009743"/>
    </source>
</evidence>
<evidence type="ECO:0000256" key="10">
    <source>
        <dbReference type="ARBA" id="ARBA00023180"/>
    </source>
</evidence>
<evidence type="ECO:0000256" key="1">
    <source>
        <dbReference type="ARBA" id="ARBA00001255"/>
    </source>
</evidence>
<evidence type="ECO:0000259" key="16">
    <source>
        <dbReference type="Pfam" id="PF17450"/>
    </source>
</evidence>
<dbReference type="Pfam" id="PF17450">
    <property type="entry name" value="Melibiase_2_C"/>
    <property type="match status" value="1"/>
</dbReference>
<keyword evidence="7 14" id="KW-0378">Hydrolase</keyword>
<dbReference type="InterPro" id="IPR035373">
    <property type="entry name" value="Melibiase/NAGA_C"/>
</dbReference>
<evidence type="ECO:0000256" key="7">
    <source>
        <dbReference type="ARBA" id="ARBA00022801"/>
    </source>
</evidence>
<evidence type="ECO:0000256" key="9">
    <source>
        <dbReference type="ARBA" id="ARBA00023157"/>
    </source>
</evidence>
<dbReference type="Pfam" id="PF17801">
    <property type="entry name" value="Melibiase_C"/>
    <property type="match status" value="1"/>
</dbReference>
<accession>A0ABN8M587</accession>
<sequence length="1086" mass="122590">KTNPSAEYETLEAEKSPSSSRDGTDKMIPEIRVQHWWATGYKKPNTFDVQPVDMCSTLATKTAIKISNSSVVTRRISEESAPDGSKLKPAERMERRRKRSFSLDPQILLQWAATHNDVETLKNLLETTNVDVNEPGVDGFYPLHRAASTGSLECLQYLVTKGAQLEVRDKDGSSPLDAAVSEGEFDCARFLIEKGANINHIRDGFTDKDLVRKIYKSTAMKVLKQAVVVSIFCSFFQQIRCLDNGLAITPPMGWMSWERFRCVIDCEKDPRNCISERLYMEMADVMYFGGYRDAGYQYVCIDVDGRLQADPKRFPSGIKKLADYIHARGLKLGIYADYGAKTCAGYPGSVNHVNKDAQTFADWGVDYLKLDGCYANPQMMDEGYPKFSLALNKTGRPIVFSCSWPAYLVYMEIKPDYRKIGKYCNLWRNFYDIQDSFFSVYSIYNWYAAHEDELIPVAGQGHWNDPDMLIIGNFGLSFEQSKLQFALWAIMASPLLMSNDLRDIDSRSREILLNTEVIAVNQDRLGKQGKRVVLNLTSFTEVWARPLSECGSVAVVLLSIRSDLPVDVEASFCDVGITTERAYVRDLFAHKELGVYNKSFTARVNPSGVVMVKLIPICDEGKTDKKTNNKEKKIADSKTDEKEIEKTDKNKALKIGEKEDHKHERLRQNSTCKRYLTRSSCIRSVPKKVHRRLWTPFGTEPIKNGSVPTFLFSFQRKVINCSDFNHYSEGLIKQQGDRLAEDGYKDAGYEYVSIDDCWSNKKRDPSGSLQPNSTRFPSGMKALADYLHGKGLKLGLYADYGFLTCAGYPGSIDHIEQDAKTFASWEIDYLKVDGCFSDPSTFDVGYPKFTEALNATGRPILLSCEWPDYQQKIGIKPDYAAIARNCNTWRNYHDVQDQWSSVLSIVDHFAENQDTFTAAAGPGHWNDPDMLIVGDFGLNFEQSKAQFGLWSILAAPLVMSNDLRNISAEAKDILLNREVIAVDQDKLGKMGRRVMKQNTSEVWSRPLSDGSVAVLLFNRKSDAAIIEADFKLIGITSSTATARDLFAHKDLGKFTKFFSSKVNPTGVVMVKLTPVEDVFYRELRFI</sequence>
<evidence type="ECO:0000256" key="13">
    <source>
        <dbReference type="PROSITE-ProRule" id="PRU00023"/>
    </source>
</evidence>
<dbReference type="Pfam" id="PF12796">
    <property type="entry name" value="Ank_2"/>
    <property type="match status" value="1"/>
</dbReference>
<feature type="domain" description="Alpha galactosidase A C-terminal" evidence="16">
    <location>
        <begin position="526"/>
        <end position="608"/>
    </location>
</feature>
<evidence type="ECO:0000256" key="2">
    <source>
        <dbReference type="ARBA" id="ARBA00004371"/>
    </source>
</evidence>
<evidence type="ECO:0000256" key="4">
    <source>
        <dbReference type="ARBA" id="ARBA00011738"/>
    </source>
</evidence>
<keyword evidence="13" id="KW-0040">ANK repeat</keyword>
<reference evidence="18 19" key="1">
    <citation type="submission" date="2022-05" db="EMBL/GenBank/DDBJ databases">
        <authorList>
            <consortium name="Genoscope - CEA"/>
            <person name="William W."/>
        </authorList>
    </citation>
    <scope>NUCLEOTIDE SEQUENCE [LARGE SCALE GENOMIC DNA]</scope>
</reference>
<organism evidence="18 19">
    <name type="scientific">Porites evermanni</name>
    <dbReference type="NCBI Taxonomy" id="104178"/>
    <lineage>
        <taxon>Eukaryota</taxon>
        <taxon>Metazoa</taxon>
        <taxon>Cnidaria</taxon>
        <taxon>Anthozoa</taxon>
        <taxon>Hexacorallia</taxon>
        <taxon>Scleractinia</taxon>
        <taxon>Fungiina</taxon>
        <taxon>Poritidae</taxon>
        <taxon>Porites</taxon>
    </lineage>
</organism>
<evidence type="ECO:0000256" key="14">
    <source>
        <dbReference type="RuleBase" id="RU361168"/>
    </source>
</evidence>
<evidence type="ECO:0000256" key="12">
    <source>
        <dbReference type="ARBA" id="ARBA00023295"/>
    </source>
</evidence>
<dbReference type="InterPro" id="IPR013785">
    <property type="entry name" value="Aldolase_TIM"/>
</dbReference>
<comment type="subunit">
    <text evidence="4 14">Homodimer.</text>
</comment>
<feature type="region of interest" description="Disordered" evidence="15">
    <location>
        <begin position="1"/>
        <end position="26"/>
    </location>
</feature>
<keyword evidence="8" id="KW-0443">Lipid metabolism</keyword>
<dbReference type="InterPro" id="IPR002241">
    <property type="entry name" value="Glyco_hydro_27"/>
</dbReference>
<keyword evidence="19" id="KW-1185">Reference proteome</keyword>
<dbReference type="InterPro" id="IPR013780">
    <property type="entry name" value="Glyco_hydro_b"/>
</dbReference>
<dbReference type="InterPro" id="IPR017853">
    <property type="entry name" value="GH"/>
</dbReference>
<dbReference type="SUPFAM" id="SSF51011">
    <property type="entry name" value="Glycosyl hydrolase domain"/>
    <property type="match status" value="2"/>
</dbReference>
<dbReference type="EC" id="3.2.1.-" evidence="14"/>
<comment type="similarity">
    <text evidence="3 14">Belongs to the glycosyl hydrolase 27 family.</text>
</comment>
<keyword evidence="9 14" id="KW-1015">Disulfide bond</keyword>
<feature type="domain" description="Alpha galactosidase C-terminal" evidence="17">
    <location>
        <begin position="998"/>
        <end position="1072"/>
    </location>
</feature>
<feature type="region of interest" description="Disordered" evidence="15">
    <location>
        <begin position="75"/>
        <end position="98"/>
    </location>
</feature>
<evidence type="ECO:0000256" key="11">
    <source>
        <dbReference type="ARBA" id="ARBA00023228"/>
    </source>
</evidence>
<dbReference type="PROSITE" id="PS50297">
    <property type="entry name" value="ANK_REP_REGION"/>
    <property type="match status" value="2"/>
</dbReference>
<dbReference type="InterPro" id="IPR036770">
    <property type="entry name" value="Ankyrin_rpt-contain_sf"/>
</dbReference>
<dbReference type="InterPro" id="IPR041233">
    <property type="entry name" value="Melibiase_C"/>
</dbReference>
<dbReference type="EMBL" id="CALNXI010000232">
    <property type="protein sequence ID" value="CAH3022763.1"/>
    <property type="molecule type" value="Genomic_DNA"/>
</dbReference>
<keyword evidence="10" id="KW-0325">Glycoprotein</keyword>
<evidence type="ECO:0000256" key="15">
    <source>
        <dbReference type="SAM" id="MobiDB-lite"/>
    </source>
</evidence>
<evidence type="ECO:0000313" key="19">
    <source>
        <dbReference type="Proteomes" id="UP001159427"/>
    </source>
</evidence>
<comment type="subcellular location">
    <subcellularLocation>
        <location evidence="2">Lysosome</location>
    </subcellularLocation>
</comment>
<dbReference type="SUPFAM" id="SSF51445">
    <property type="entry name" value="(Trans)glycosidases"/>
    <property type="match status" value="2"/>
</dbReference>
<dbReference type="Pfam" id="PF16499">
    <property type="entry name" value="Melibiase_2"/>
    <property type="match status" value="2"/>
</dbReference>
<protein>
    <recommendedName>
        <fullName evidence="5 14">Alpha-galactosidase</fullName>
        <ecNumber evidence="14">3.2.1.-</ecNumber>
    </recommendedName>
</protein>
<gene>
    <name evidence="18" type="ORF">PEVE_00016735</name>
</gene>
<dbReference type="PANTHER" id="PTHR11452:SF83">
    <property type="entry name" value="ALPHA-GALACTOSIDASE"/>
    <property type="match status" value="1"/>
</dbReference>
<dbReference type="InterPro" id="IPR000111">
    <property type="entry name" value="Glyco_hydro_27/36_CS"/>
</dbReference>
<dbReference type="PANTHER" id="PTHR11452">
    <property type="entry name" value="ALPHA-GALACTOSIDASE/ALPHA-N-ACETYLGALACTOSAMINIDASE"/>
    <property type="match status" value="1"/>
</dbReference>
<keyword evidence="6" id="KW-0732">Signal</keyword>
<keyword evidence="11" id="KW-0458">Lysosome</keyword>
<feature type="repeat" description="ANK" evidence="13">
    <location>
        <begin position="138"/>
        <end position="170"/>
    </location>
</feature>
<dbReference type="Gene3D" id="1.25.40.20">
    <property type="entry name" value="Ankyrin repeat-containing domain"/>
    <property type="match status" value="1"/>
</dbReference>
<dbReference type="CDD" id="cd14792">
    <property type="entry name" value="GH27"/>
    <property type="match status" value="2"/>
</dbReference>
<evidence type="ECO:0000313" key="18">
    <source>
        <dbReference type="EMBL" id="CAH3022763.1"/>
    </source>
</evidence>
<comment type="catalytic activity">
    <reaction evidence="1">
        <text>Hydrolysis of terminal, non-reducing alpha-D-galactose residues in alpha-D-galactosides, including galactose oligosaccharides, galactomannans and galactolipids.</text>
        <dbReference type="EC" id="3.2.1.22"/>
    </reaction>
</comment>
<dbReference type="PROSITE" id="PS00512">
    <property type="entry name" value="ALPHA_GALACTOSIDASE"/>
    <property type="match status" value="1"/>
</dbReference>
<dbReference type="Gene3D" id="3.20.20.70">
    <property type="entry name" value="Aldolase class I"/>
    <property type="match status" value="2"/>
</dbReference>
<evidence type="ECO:0000256" key="6">
    <source>
        <dbReference type="ARBA" id="ARBA00022729"/>
    </source>
</evidence>
<dbReference type="PRINTS" id="PR00740">
    <property type="entry name" value="GLHYDRLASE27"/>
</dbReference>
<feature type="non-terminal residue" evidence="18">
    <location>
        <position position="1"/>
    </location>
</feature>
<keyword evidence="12 14" id="KW-0326">Glycosidase</keyword>
<comment type="caution">
    <text evidence="18">The sequence shown here is derived from an EMBL/GenBank/DDBJ whole genome shotgun (WGS) entry which is preliminary data.</text>
</comment>
<dbReference type="SMART" id="SM00248">
    <property type="entry name" value="ANK"/>
    <property type="match status" value="3"/>
</dbReference>
<feature type="compositionally biased region" description="Basic and acidic residues" evidence="15">
    <location>
        <begin position="85"/>
        <end position="94"/>
    </location>
</feature>
<evidence type="ECO:0000256" key="8">
    <source>
        <dbReference type="ARBA" id="ARBA00023098"/>
    </source>
</evidence>
<dbReference type="SUPFAM" id="SSF48403">
    <property type="entry name" value="Ankyrin repeat"/>
    <property type="match status" value="1"/>
</dbReference>
<evidence type="ECO:0000256" key="5">
    <source>
        <dbReference type="ARBA" id="ARBA00012755"/>
    </source>
</evidence>
<name>A0ABN8M587_9CNID</name>
<dbReference type="InterPro" id="IPR002110">
    <property type="entry name" value="Ankyrin_rpt"/>
</dbReference>
<evidence type="ECO:0000259" key="17">
    <source>
        <dbReference type="Pfam" id="PF17801"/>
    </source>
</evidence>
<dbReference type="Gene3D" id="2.60.40.1180">
    <property type="entry name" value="Golgi alpha-mannosidase II"/>
    <property type="match status" value="2"/>
</dbReference>